<dbReference type="UniPathway" id="UPA00193"/>
<dbReference type="InterPro" id="IPR000672">
    <property type="entry name" value="THF_DH/CycHdrlase"/>
</dbReference>
<keyword evidence="4 12" id="KW-0028">Amino-acid biosynthesis</keyword>
<evidence type="ECO:0000256" key="12">
    <source>
        <dbReference type="HAMAP-Rule" id="MF_01576"/>
    </source>
</evidence>
<dbReference type="SUPFAM" id="SSF51735">
    <property type="entry name" value="NAD(P)-binding Rossmann-fold domains"/>
    <property type="match status" value="1"/>
</dbReference>
<protein>
    <recommendedName>
        <fullName evidence="12">Bifunctional protein FolD</fullName>
    </recommendedName>
    <domain>
        <recommendedName>
            <fullName evidence="12">Methylenetetrahydrofolate dehydrogenase</fullName>
            <ecNumber evidence="12">1.5.1.5</ecNumber>
        </recommendedName>
    </domain>
    <domain>
        <recommendedName>
            <fullName evidence="12">Methenyltetrahydrofolate cyclohydrolase</fullName>
            <ecNumber evidence="12">3.5.4.9</ecNumber>
        </recommendedName>
    </domain>
</protein>
<dbReference type="InterPro" id="IPR020630">
    <property type="entry name" value="THF_DH/CycHdrlase_cat_dom"/>
</dbReference>
<keyword evidence="5 12" id="KW-0658">Purine biosynthesis</keyword>
<evidence type="ECO:0000256" key="5">
    <source>
        <dbReference type="ARBA" id="ARBA00022755"/>
    </source>
</evidence>
<dbReference type="EMBL" id="CP026115">
    <property type="protein sequence ID" value="QHG64491.1"/>
    <property type="molecule type" value="Genomic_DNA"/>
</dbReference>
<keyword evidence="6 12" id="KW-0378">Hydrolase</keyword>
<feature type="binding site" evidence="12">
    <location>
        <begin position="169"/>
        <end position="171"/>
    </location>
    <ligand>
        <name>NADP(+)</name>
        <dbReference type="ChEBI" id="CHEBI:58349"/>
    </ligand>
</feature>
<dbReference type="CDD" id="cd01080">
    <property type="entry name" value="NAD_bind_m-THF_DH_Cyclohyd"/>
    <property type="match status" value="1"/>
</dbReference>
<dbReference type="Pfam" id="PF02882">
    <property type="entry name" value="THF_DHG_CYH_C"/>
    <property type="match status" value="1"/>
</dbReference>
<dbReference type="PROSITE" id="PS00767">
    <property type="entry name" value="THF_DHG_CYH_2"/>
    <property type="match status" value="1"/>
</dbReference>
<dbReference type="AlphaFoldDB" id="A0A6I6XYW5"/>
<dbReference type="GO" id="GO:0000105">
    <property type="term" value="P:L-histidine biosynthetic process"/>
    <property type="evidence" value="ECO:0007669"/>
    <property type="project" value="UniProtKB-KW"/>
</dbReference>
<evidence type="ECO:0000256" key="2">
    <source>
        <dbReference type="ARBA" id="ARBA00011738"/>
    </source>
</evidence>
<dbReference type="FunFam" id="3.40.50.720:FF:000006">
    <property type="entry name" value="Bifunctional protein FolD"/>
    <property type="match status" value="1"/>
</dbReference>
<comment type="subunit">
    <text evidence="2 12">Homodimer.</text>
</comment>
<dbReference type="Proteomes" id="UP000464480">
    <property type="component" value="Chromosome"/>
</dbReference>
<dbReference type="InterPro" id="IPR020867">
    <property type="entry name" value="THF_DH/CycHdrlase_CS"/>
</dbReference>
<dbReference type="EC" id="3.5.4.9" evidence="12"/>
<feature type="domain" description="Tetrahydrofolate dehydrogenase/cyclohydrolase catalytic" evidence="13">
    <location>
        <begin position="10"/>
        <end position="124"/>
    </location>
</feature>
<comment type="pathway">
    <text evidence="1 12">One-carbon metabolism; tetrahydrofolate interconversion.</text>
</comment>
<evidence type="ECO:0000256" key="11">
    <source>
        <dbReference type="ARBA" id="ARBA00023268"/>
    </source>
</evidence>
<name>A0A6I6XYW5_PSEPU</name>
<evidence type="ECO:0000256" key="10">
    <source>
        <dbReference type="ARBA" id="ARBA00023167"/>
    </source>
</evidence>
<dbReference type="InterPro" id="IPR036291">
    <property type="entry name" value="NAD(P)-bd_dom_sf"/>
</dbReference>
<evidence type="ECO:0000256" key="8">
    <source>
        <dbReference type="ARBA" id="ARBA00023002"/>
    </source>
</evidence>
<evidence type="ECO:0000256" key="6">
    <source>
        <dbReference type="ARBA" id="ARBA00022801"/>
    </source>
</evidence>
<keyword evidence="3 12" id="KW-0554">One-carbon metabolism</keyword>
<dbReference type="InterPro" id="IPR020631">
    <property type="entry name" value="THF_DH/CycHdrlase_NAD-bd_dom"/>
</dbReference>
<dbReference type="GO" id="GO:0006164">
    <property type="term" value="P:purine nucleotide biosynthetic process"/>
    <property type="evidence" value="ECO:0007669"/>
    <property type="project" value="UniProtKB-KW"/>
</dbReference>
<dbReference type="SUPFAM" id="SSF53223">
    <property type="entry name" value="Aminoacid dehydrogenase-like, N-terminal domain"/>
    <property type="match status" value="1"/>
</dbReference>
<dbReference type="GO" id="GO:0004477">
    <property type="term" value="F:methenyltetrahydrofolate cyclohydrolase activity"/>
    <property type="evidence" value="ECO:0007669"/>
    <property type="project" value="UniProtKB-UniRule"/>
</dbReference>
<evidence type="ECO:0000313" key="16">
    <source>
        <dbReference type="Proteomes" id="UP000464480"/>
    </source>
</evidence>
<keyword evidence="8 12" id="KW-0560">Oxidoreductase</keyword>
<dbReference type="NCBIfam" id="NF010785">
    <property type="entry name" value="PRK14188.1"/>
    <property type="match status" value="1"/>
</dbReference>
<dbReference type="PROSITE" id="PS00766">
    <property type="entry name" value="THF_DHG_CYH_1"/>
    <property type="match status" value="1"/>
</dbReference>
<sequence length="303" mass="32196">MNAIPSIKLIDGKATAARVLAEVREQVQTLRQGGVQPGLAVVLVGADAASQVYVRNKVLRAEEVGIRSLEHRLPADTTQAQLLTLIDRLNRDSEVNGILVQLPLPEHVDEHCILQAISPLKDVDGFHSENVGGLAQGRDVLTPCTPSGCMRLLRDACGELRGKHAVVVGRSNIVGKPMAALLLQADCTVTVVHSRSRDLPVLCRQADILVAAVGKPKLIGSEWLKPGAVVIDVGINRIEEGGHSRLVGDVDFAAALPQVAAITPVPGGVGPMTIAYLMKNTLLALDLQQQAAHQERTPCLSPC</sequence>
<dbReference type="PANTHER" id="PTHR48099">
    <property type="entry name" value="C-1-TETRAHYDROFOLATE SYNTHASE, CYTOPLASMIC-RELATED"/>
    <property type="match status" value="1"/>
</dbReference>
<organism evidence="15 16">
    <name type="scientific">Pseudomonas putida</name>
    <name type="common">Arthrobacter siderocapsulatus</name>
    <dbReference type="NCBI Taxonomy" id="303"/>
    <lineage>
        <taxon>Bacteria</taxon>
        <taxon>Pseudomonadati</taxon>
        <taxon>Pseudomonadota</taxon>
        <taxon>Gammaproteobacteria</taxon>
        <taxon>Pseudomonadales</taxon>
        <taxon>Pseudomonadaceae</taxon>
        <taxon>Pseudomonas</taxon>
    </lineage>
</organism>
<dbReference type="Pfam" id="PF00763">
    <property type="entry name" value="THF_DHG_CYH"/>
    <property type="match status" value="1"/>
</dbReference>
<keyword evidence="10 12" id="KW-0486">Methionine biosynthesis</keyword>
<evidence type="ECO:0000313" key="15">
    <source>
        <dbReference type="EMBL" id="QHG64491.1"/>
    </source>
</evidence>
<dbReference type="NCBIfam" id="NF010790">
    <property type="entry name" value="PRK14194.1"/>
    <property type="match status" value="1"/>
</dbReference>
<dbReference type="GO" id="GO:0005829">
    <property type="term" value="C:cytosol"/>
    <property type="evidence" value="ECO:0007669"/>
    <property type="project" value="TreeGrafter"/>
</dbReference>
<dbReference type="PRINTS" id="PR00085">
    <property type="entry name" value="THFDHDRGNASE"/>
</dbReference>
<keyword evidence="11 12" id="KW-0511">Multifunctional enzyme</keyword>
<dbReference type="NCBIfam" id="NF008058">
    <property type="entry name" value="PRK10792.1"/>
    <property type="match status" value="1"/>
</dbReference>
<dbReference type="InterPro" id="IPR046346">
    <property type="entry name" value="Aminoacid_DH-like_N_sf"/>
</dbReference>
<evidence type="ECO:0000256" key="9">
    <source>
        <dbReference type="ARBA" id="ARBA00023102"/>
    </source>
</evidence>
<accession>A0A6I6XYW5</accession>
<evidence type="ECO:0000259" key="13">
    <source>
        <dbReference type="Pfam" id="PF00763"/>
    </source>
</evidence>
<dbReference type="EC" id="1.5.1.5" evidence="12"/>
<gene>
    <name evidence="12 15" type="primary">folD</name>
    <name evidence="15" type="ORF">C2H86_08725</name>
</gene>
<comment type="catalytic activity">
    <reaction evidence="12">
        <text>(6R)-5,10-methylene-5,6,7,8-tetrahydrofolate + NADP(+) = (6R)-5,10-methenyltetrahydrofolate + NADPH</text>
        <dbReference type="Rhea" id="RHEA:22812"/>
        <dbReference type="ChEBI" id="CHEBI:15636"/>
        <dbReference type="ChEBI" id="CHEBI:57455"/>
        <dbReference type="ChEBI" id="CHEBI:57783"/>
        <dbReference type="ChEBI" id="CHEBI:58349"/>
        <dbReference type="EC" id="1.5.1.5"/>
    </reaction>
</comment>
<feature type="binding site" evidence="12">
    <location>
        <position position="235"/>
    </location>
    <ligand>
        <name>NADP(+)</name>
        <dbReference type="ChEBI" id="CHEBI:58349"/>
    </ligand>
</feature>
<dbReference type="PANTHER" id="PTHR48099:SF5">
    <property type="entry name" value="C-1-TETRAHYDROFOLATE SYNTHASE, CYTOPLASMIC"/>
    <property type="match status" value="1"/>
</dbReference>
<evidence type="ECO:0000259" key="14">
    <source>
        <dbReference type="Pfam" id="PF02882"/>
    </source>
</evidence>
<comment type="catalytic activity">
    <reaction evidence="12">
        <text>(6R)-5,10-methenyltetrahydrofolate + H2O = (6R)-10-formyltetrahydrofolate + H(+)</text>
        <dbReference type="Rhea" id="RHEA:23700"/>
        <dbReference type="ChEBI" id="CHEBI:15377"/>
        <dbReference type="ChEBI" id="CHEBI:15378"/>
        <dbReference type="ChEBI" id="CHEBI:57455"/>
        <dbReference type="ChEBI" id="CHEBI:195366"/>
        <dbReference type="EC" id="3.5.4.9"/>
    </reaction>
</comment>
<dbReference type="FunFam" id="3.40.50.10860:FF:000005">
    <property type="entry name" value="C-1-tetrahydrofolate synthase, cytoplasmic, putative"/>
    <property type="match status" value="1"/>
</dbReference>
<comment type="similarity">
    <text evidence="12">Belongs to the tetrahydrofolate dehydrogenase/cyclohydrolase family.</text>
</comment>
<dbReference type="NCBIfam" id="NF010783">
    <property type="entry name" value="PRK14186.1"/>
    <property type="match status" value="1"/>
</dbReference>
<comment type="caution">
    <text evidence="12">Lacks conserved residue(s) required for the propagation of feature annotation.</text>
</comment>
<dbReference type="GO" id="GO:0035999">
    <property type="term" value="P:tetrahydrofolate interconversion"/>
    <property type="evidence" value="ECO:0007669"/>
    <property type="project" value="UniProtKB-UniRule"/>
</dbReference>
<evidence type="ECO:0000256" key="3">
    <source>
        <dbReference type="ARBA" id="ARBA00022563"/>
    </source>
</evidence>
<comment type="function">
    <text evidence="12">Catalyzes the oxidation of 5,10-methylenetetrahydrofolate to 5,10-methenyltetrahydrofolate and then the hydrolysis of 5,10-methenyltetrahydrofolate to 10-formyltetrahydrofolate.</text>
</comment>
<evidence type="ECO:0000256" key="1">
    <source>
        <dbReference type="ARBA" id="ARBA00004777"/>
    </source>
</evidence>
<reference evidence="15 16" key="1">
    <citation type="submission" date="2020-02" db="EMBL/GenBank/DDBJ databases">
        <title>Pseudomonas Putida W5 Complete Genome Assembly.</title>
        <authorList>
            <person name="Yuan Z.-C."/>
            <person name="Shaw G.A."/>
            <person name="Cusano A.D."/>
            <person name="Caddey B.J."/>
            <person name="Weselowski B.J."/>
        </authorList>
    </citation>
    <scope>NUCLEOTIDE SEQUENCE [LARGE SCALE GENOMIC DNA]</scope>
    <source>
        <strain evidence="15 16">W5</strain>
    </source>
</reference>
<feature type="domain" description="Tetrahydrofolate dehydrogenase/cyclohydrolase NAD(P)-binding" evidence="14">
    <location>
        <begin position="143"/>
        <end position="286"/>
    </location>
</feature>
<evidence type="ECO:0000256" key="4">
    <source>
        <dbReference type="ARBA" id="ARBA00022605"/>
    </source>
</evidence>
<dbReference type="GO" id="GO:0004488">
    <property type="term" value="F:methylenetetrahydrofolate dehydrogenase (NADP+) activity"/>
    <property type="evidence" value="ECO:0007669"/>
    <property type="project" value="UniProtKB-UniRule"/>
</dbReference>
<keyword evidence="9 12" id="KW-0368">Histidine biosynthesis</keyword>
<evidence type="ECO:0000256" key="7">
    <source>
        <dbReference type="ARBA" id="ARBA00022857"/>
    </source>
</evidence>
<dbReference type="Gene3D" id="3.40.50.10860">
    <property type="entry name" value="Leucine Dehydrogenase, chain A, domain 1"/>
    <property type="match status" value="1"/>
</dbReference>
<dbReference type="RefSeq" id="WP_159409866.1">
    <property type="nucleotide sequence ID" value="NZ_CP026115.2"/>
</dbReference>
<dbReference type="Gene3D" id="3.40.50.720">
    <property type="entry name" value="NAD(P)-binding Rossmann-like Domain"/>
    <property type="match status" value="1"/>
</dbReference>
<proteinExistence type="inferred from homology"/>
<keyword evidence="7 12" id="KW-0521">NADP</keyword>
<dbReference type="GO" id="GO:0009086">
    <property type="term" value="P:methionine biosynthetic process"/>
    <property type="evidence" value="ECO:0007669"/>
    <property type="project" value="UniProtKB-KW"/>
</dbReference>
<dbReference type="HAMAP" id="MF_01576">
    <property type="entry name" value="THF_DHG_CYH"/>
    <property type="match status" value="1"/>
</dbReference>